<name>F2II31_FLUTR</name>
<reference evidence="2" key="2">
    <citation type="submission" date="2011-02" db="EMBL/GenBank/DDBJ databases">
        <title>The complete genome of Fluviicola taffensis DSM 16823.</title>
        <authorList>
            <consortium name="US DOE Joint Genome Institute (JGI-PGF)"/>
            <person name="Lucas S."/>
            <person name="Copeland A."/>
            <person name="Lapidus A."/>
            <person name="Bruce D."/>
            <person name="Goodwin L."/>
            <person name="Pitluck S."/>
            <person name="Kyrpides N."/>
            <person name="Mavromatis K."/>
            <person name="Ivanova N."/>
            <person name="Mikhailova N."/>
            <person name="Pagani I."/>
            <person name="Chertkov O."/>
            <person name="Detter J.C."/>
            <person name="Han C."/>
            <person name="Tapia R."/>
            <person name="Land M."/>
            <person name="Hauser L."/>
            <person name="Markowitz V."/>
            <person name="Cheng J.-F."/>
            <person name="Hugenholtz P."/>
            <person name="Woyke T."/>
            <person name="Wu D."/>
            <person name="Tindall B."/>
            <person name="Pomrenke H.G."/>
            <person name="Brambilla E."/>
            <person name="Klenk H.-P."/>
            <person name="Eisen J.A."/>
        </authorList>
    </citation>
    <scope>NUCLEOTIDE SEQUENCE [LARGE SCALE GENOMIC DNA]</scope>
    <source>
        <strain evidence="2">DSM 16823 / RW262 / RW262</strain>
    </source>
</reference>
<gene>
    <name evidence="1" type="ordered locus">Fluta_0727</name>
</gene>
<protein>
    <submittedName>
        <fullName evidence="1">Uncharacterized protein</fullName>
    </submittedName>
</protein>
<evidence type="ECO:0000313" key="2">
    <source>
        <dbReference type="Proteomes" id="UP000007463"/>
    </source>
</evidence>
<dbReference type="EMBL" id="CP002542">
    <property type="protein sequence ID" value="AEA42731.1"/>
    <property type="molecule type" value="Genomic_DNA"/>
</dbReference>
<evidence type="ECO:0000313" key="1">
    <source>
        <dbReference type="EMBL" id="AEA42731.1"/>
    </source>
</evidence>
<dbReference type="Proteomes" id="UP000007463">
    <property type="component" value="Chromosome"/>
</dbReference>
<dbReference type="HOGENOM" id="CLU_2806185_0_0_10"/>
<proteinExistence type="predicted"/>
<keyword evidence="2" id="KW-1185">Reference proteome</keyword>
<accession>F2II31</accession>
<dbReference type="STRING" id="755732.Fluta_0727"/>
<organism evidence="1 2">
    <name type="scientific">Fluviicola taffensis (strain DSM 16823 / NCIMB 13979 / RW262)</name>
    <dbReference type="NCBI Taxonomy" id="755732"/>
    <lineage>
        <taxon>Bacteria</taxon>
        <taxon>Pseudomonadati</taxon>
        <taxon>Bacteroidota</taxon>
        <taxon>Flavobacteriia</taxon>
        <taxon>Flavobacteriales</taxon>
        <taxon>Crocinitomicaceae</taxon>
        <taxon>Fluviicola</taxon>
    </lineage>
</organism>
<dbReference type="KEGG" id="fte:Fluta_0727"/>
<sequence>MFKKYQFEAKILVYSLRFPHLIKFTYSTCIENEWGREIVKQYLAKFSHPLIQVPVLGEIIVYGWFTN</sequence>
<dbReference type="AlphaFoldDB" id="F2II31"/>
<reference evidence="1 2" key="1">
    <citation type="journal article" date="2011" name="Stand. Genomic Sci.">
        <title>Complete genome sequence of the gliding freshwater bacterium Fluviicola taffensis type strain (RW262).</title>
        <authorList>
            <person name="Woyke T."/>
            <person name="Chertkov O."/>
            <person name="Lapidus A."/>
            <person name="Nolan M."/>
            <person name="Lucas S."/>
            <person name="Del Rio T.G."/>
            <person name="Tice H."/>
            <person name="Cheng J.F."/>
            <person name="Tapia R."/>
            <person name="Han C."/>
            <person name="Goodwin L."/>
            <person name="Pitluck S."/>
            <person name="Liolios K."/>
            <person name="Pagani I."/>
            <person name="Ivanova N."/>
            <person name="Huntemann M."/>
            <person name="Mavromatis K."/>
            <person name="Mikhailova N."/>
            <person name="Pati A."/>
            <person name="Chen A."/>
            <person name="Palaniappan K."/>
            <person name="Land M."/>
            <person name="Hauser L."/>
            <person name="Brambilla E.M."/>
            <person name="Rohde M."/>
            <person name="Mwirichia R."/>
            <person name="Sikorski J."/>
            <person name="Tindall B.J."/>
            <person name="Goker M."/>
            <person name="Bristow J."/>
            <person name="Eisen J.A."/>
            <person name="Markowitz V."/>
            <person name="Hugenholtz P."/>
            <person name="Klenk H.P."/>
            <person name="Kyrpides N.C."/>
        </authorList>
    </citation>
    <scope>NUCLEOTIDE SEQUENCE [LARGE SCALE GENOMIC DNA]</scope>
    <source>
        <strain evidence="2">DSM 16823 / RW262 / RW262</strain>
    </source>
</reference>